<dbReference type="AlphaFoldDB" id="A0A163U0A6"/>
<dbReference type="Proteomes" id="UP000076563">
    <property type="component" value="Unassembled WGS sequence"/>
</dbReference>
<sequence>MPIFIAVDSIPLRFDRNLSINQTEKAAANKRDTCIVYLPFIGEERICLFLFLLVSGKPDKTGIFAVCILS</sequence>
<name>A0A163U0A6_9BACL</name>
<organism evidence="1 2">
    <name type="scientific">Paenibacillus elgii</name>
    <dbReference type="NCBI Taxonomy" id="189691"/>
    <lineage>
        <taxon>Bacteria</taxon>
        <taxon>Bacillati</taxon>
        <taxon>Bacillota</taxon>
        <taxon>Bacilli</taxon>
        <taxon>Bacillales</taxon>
        <taxon>Paenibacillaceae</taxon>
        <taxon>Paenibacillus</taxon>
    </lineage>
</organism>
<evidence type="ECO:0000313" key="2">
    <source>
        <dbReference type="Proteomes" id="UP000076563"/>
    </source>
</evidence>
<evidence type="ECO:0000313" key="1">
    <source>
        <dbReference type="EMBL" id="KZE72641.1"/>
    </source>
</evidence>
<gene>
    <name evidence="1" type="ORF">AV654_33280</name>
</gene>
<comment type="caution">
    <text evidence="1">The sequence shown here is derived from an EMBL/GenBank/DDBJ whole genome shotgun (WGS) entry which is preliminary data.</text>
</comment>
<proteinExistence type="predicted"/>
<reference evidence="2" key="1">
    <citation type="submission" date="2016-01" db="EMBL/GenBank/DDBJ databases">
        <title>Draft genome of Chromobacterium sp. F49.</title>
        <authorList>
            <person name="Hong K.W."/>
        </authorList>
    </citation>
    <scope>NUCLEOTIDE SEQUENCE [LARGE SCALE GENOMIC DNA]</scope>
    <source>
        <strain evidence="2">M63</strain>
    </source>
</reference>
<protein>
    <submittedName>
        <fullName evidence="1">Uncharacterized protein</fullName>
    </submittedName>
</protein>
<dbReference type="EMBL" id="LQRA01000100">
    <property type="protein sequence ID" value="KZE72641.1"/>
    <property type="molecule type" value="Genomic_DNA"/>
</dbReference>
<keyword evidence="2" id="KW-1185">Reference proteome</keyword>
<accession>A0A163U0A6</accession>